<feature type="compositionally biased region" description="Basic and acidic residues" evidence="1">
    <location>
        <begin position="1"/>
        <end position="10"/>
    </location>
</feature>
<evidence type="ECO:0000313" key="3">
    <source>
        <dbReference type="Proteomes" id="UP000186922"/>
    </source>
</evidence>
<evidence type="ECO:0000256" key="1">
    <source>
        <dbReference type="SAM" id="MobiDB-lite"/>
    </source>
</evidence>
<keyword evidence="3" id="KW-1185">Reference proteome</keyword>
<sequence>MWRAGSRDARNPPFPSGLVDLRDGNAMPIKRVKPIQQHFNGEVGSPFRALEQPCCLSTRIRIGKELLQVSLHSCDQVGPIMEPSTLQDGSRTLTYPVDFTQFLGERSKGTDTNNLRTVTEVELLFGL</sequence>
<protein>
    <submittedName>
        <fullName evidence="2">Uncharacterized protein</fullName>
    </submittedName>
</protein>
<comment type="caution">
    <text evidence="2">The sequence shown here is derived from an EMBL/GenBank/DDBJ whole genome shotgun (WGS) entry which is preliminary data.</text>
</comment>
<proteinExistence type="predicted"/>
<evidence type="ECO:0000313" key="2">
    <source>
        <dbReference type="EMBL" id="GAU88976.1"/>
    </source>
</evidence>
<reference evidence="2 3" key="1">
    <citation type="journal article" date="2016" name="Nat. Commun.">
        <title>Extremotolerant tardigrade genome and improved radiotolerance of human cultured cells by tardigrade-unique protein.</title>
        <authorList>
            <person name="Hashimoto T."/>
            <person name="Horikawa D.D."/>
            <person name="Saito Y."/>
            <person name="Kuwahara H."/>
            <person name="Kozuka-Hata H."/>
            <person name="Shin-I T."/>
            <person name="Minakuchi Y."/>
            <person name="Ohishi K."/>
            <person name="Motoyama A."/>
            <person name="Aizu T."/>
            <person name="Enomoto A."/>
            <person name="Kondo K."/>
            <person name="Tanaka S."/>
            <person name="Hara Y."/>
            <person name="Koshikawa S."/>
            <person name="Sagara H."/>
            <person name="Miura T."/>
            <person name="Yokobori S."/>
            <person name="Miyagawa K."/>
            <person name="Suzuki Y."/>
            <person name="Kubo T."/>
            <person name="Oyama M."/>
            <person name="Kohara Y."/>
            <person name="Fujiyama A."/>
            <person name="Arakawa K."/>
            <person name="Katayama T."/>
            <person name="Toyoda A."/>
            <person name="Kunieda T."/>
        </authorList>
    </citation>
    <scope>NUCLEOTIDE SEQUENCE [LARGE SCALE GENOMIC DNA]</scope>
    <source>
        <strain evidence="2 3">YOKOZUNA-1</strain>
    </source>
</reference>
<feature type="region of interest" description="Disordered" evidence="1">
    <location>
        <begin position="1"/>
        <end position="20"/>
    </location>
</feature>
<dbReference type="EMBL" id="BDGG01000001">
    <property type="protein sequence ID" value="GAU88976.1"/>
    <property type="molecule type" value="Genomic_DNA"/>
</dbReference>
<name>A0A1D1UH34_RAMVA</name>
<accession>A0A1D1UH34</accession>
<gene>
    <name evidence="2" type="primary">RvY_01580-1</name>
    <name evidence="2" type="synonym">RvY_01580.1</name>
    <name evidence="2" type="ORF">RvY_01580</name>
</gene>
<dbReference type="Proteomes" id="UP000186922">
    <property type="component" value="Unassembled WGS sequence"/>
</dbReference>
<organism evidence="2 3">
    <name type="scientific">Ramazzottius varieornatus</name>
    <name type="common">Water bear</name>
    <name type="synonym">Tardigrade</name>
    <dbReference type="NCBI Taxonomy" id="947166"/>
    <lineage>
        <taxon>Eukaryota</taxon>
        <taxon>Metazoa</taxon>
        <taxon>Ecdysozoa</taxon>
        <taxon>Tardigrada</taxon>
        <taxon>Eutardigrada</taxon>
        <taxon>Parachela</taxon>
        <taxon>Hypsibioidea</taxon>
        <taxon>Ramazzottiidae</taxon>
        <taxon>Ramazzottius</taxon>
    </lineage>
</organism>
<dbReference type="AlphaFoldDB" id="A0A1D1UH34"/>